<evidence type="ECO:0000313" key="2">
    <source>
        <dbReference type="EMBL" id="PYZ99226.1"/>
    </source>
</evidence>
<name>A0A2W0HE58_9BACI</name>
<dbReference type="InterPro" id="IPR001509">
    <property type="entry name" value="Epimerase_deHydtase"/>
</dbReference>
<dbReference type="InterPro" id="IPR051783">
    <property type="entry name" value="NAD(P)-dependent_oxidoreduct"/>
</dbReference>
<dbReference type="Proteomes" id="UP000248066">
    <property type="component" value="Unassembled WGS sequence"/>
</dbReference>
<feature type="domain" description="NAD-dependent epimerase/dehydratase" evidence="1">
    <location>
        <begin position="5"/>
        <end position="72"/>
    </location>
</feature>
<dbReference type="OrthoDB" id="9809586at2"/>
<proteinExistence type="predicted"/>
<evidence type="ECO:0000259" key="1">
    <source>
        <dbReference type="Pfam" id="PF01370"/>
    </source>
</evidence>
<dbReference type="GO" id="GO:0005737">
    <property type="term" value="C:cytoplasm"/>
    <property type="evidence" value="ECO:0007669"/>
    <property type="project" value="TreeGrafter"/>
</dbReference>
<comment type="caution">
    <text evidence="2">The sequence shown here is derived from an EMBL/GenBank/DDBJ whole genome shotgun (WGS) entry which is preliminary data.</text>
</comment>
<accession>A0A2W0HE58</accession>
<gene>
    <name evidence="2" type="ORF">CR205_10080</name>
</gene>
<dbReference type="PANTHER" id="PTHR48079:SF6">
    <property type="entry name" value="NAD(P)-BINDING DOMAIN-CONTAINING PROTEIN-RELATED"/>
    <property type="match status" value="1"/>
</dbReference>
<dbReference type="Pfam" id="PF01370">
    <property type="entry name" value="Epimerase"/>
    <property type="match status" value="1"/>
</dbReference>
<protein>
    <submittedName>
        <fullName evidence="2">NAD-dependent dehydratase</fullName>
    </submittedName>
</protein>
<dbReference type="EMBL" id="PDOF01000001">
    <property type="protein sequence ID" value="PYZ99226.1"/>
    <property type="molecule type" value="Genomic_DNA"/>
</dbReference>
<dbReference type="AlphaFoldDB" id="A0A2W0HE58"/>
<dbReference type="GO" id="GO:0004029">
    <property type="term" value="F:aldehyde dehydrogenase (NAD+) activity"/>
    <property type="evidence" value="ECO:0007669"/>
    <property type="project" value="TreeGrafter"/>
</dbReference>
<organism evidence="2 3">
    <name type="scientific">Alteribacter lacisalsi</name>
    <dbReference type="NCBI Taxonomy" id="2045244"/>
    <lineage>
        <taxon>Bacteria</taxon>
        <taxon>Bacillati</taxon>
        <taxon>Bacillota</taxon>
        <taxon>Bacilli</taxon>
        <taxon>Bacillales</taxon>
        <taxon>Bacillaceae</taxon>
        <taxon>Alteribacter</taxon>
    </lineage>
</organism>
<sequence length="294" mass="33395">MKRDVLVLGGSRFFGRRLVSKLIDNGDRVTIATRGNKEDGFGEKVNRIHVDRSDRVAMEEAFRDSRWDVVYDQICFSPDDAAITCDVFKERTGHYVLTSTLSVYEFNDKPLKEEKDFDPYSYPIQKGTRDDFSYGEGKRLAEAVFFQEAGFPVTAVRPPIVLGEDDYTERLHYHVRKVNSGEMIRITNPDTALSFVEAGDLAEFLFWAGSQEIYGPVNASSPDHIRLKELIGIIEETTGRTAVTESPVNDSEQSPFNFPSSAYQDVSLAEASGYKFMQLNKWLRSLVERIKQTE</sequence>
<dbReference type="InterPro" id="IPR036291">
    <property type="entry name" value="NAD(P)-bd_dom_sf"/>
</dbReference>
<dbReference type="Gene3D" id="3.40.50.720">
    <property type="entry name" value="NAD(P)-binding Rossmann-like Domain"/>
    <property type="match status" value="1"/>
</dbReference>
<evidence type="ECO:0000313" key="3">
    <source>
        <dbReference type="Proteomes" id="UP000248066"/>
    </source>
</evidence>
<dbReference type="PANTHER" id="PTHR48079">
    <property type="entry name" value="PROTEIN YEEZ"/>
    <property type="match status" value="1"/>
</dbReference>
<reference evidence="2 3" key="1">
    <citation type="submission" date="2017-10" db="EMBL/GenBank/DDBJ databases">
        <title>Bacillus sp. nov., a halophilic bacterium isolated from a Yangshapao Lake.</title>
        <authorList>
            <person name="Wang H."/>
        </authorList>
    </citation>
    <scope>NUCLEOTIDE SEQUENCE [LARGE SCALE GENOMIC DNA]</scope>
    <source>
        <strain evidence="2 3">YSP-3</strain>
    </source>
</reference>
<keyword evidence="3" id="KW-1185">Reference proteome</keyword>
<dbReference type="SUPFAM" id="SSF51735">
    <property type="entry name" value="NAD(P)-binding Rossmann-fold domains"/>
    <property type="match status" value="1"/>
</dbReference>